<dbReference type="PANTHER" id="PTHR12818:SF0">
    <property type="entry name" value="TRNA (ADENINE(37)-N6)-METHYLTRANSFERASE"/>
    <property type="match status" value="1"/>
</dbReference>
<evidence type="ECO:0000259" key="3">
    <source>
        <dbReference type="PROSITE" id="PS51668"/>
    </source>
</evidence>
<dbReference type="InterPro" id="IPR023368">
    <property type="entry name" value="UPF0066_cons_site"/>
</dbReference>
<dbReference type="RefSeq" id="WP_353645418.1">
    <property type="nucleotide sequence ID" value="NZ_CP159253.1"/>
</dbReference>
<dbReference type="NCBIfam" id="TIGR00104">
    <property type="entry name" value="tRNA_TsaA"/>
    <property type="match status" value="1"/>
</dbReference>
<organism evidence="4">
    <name type="scientific">Mesorhizobium sp. WSM2240</name>
    <dbReference type="NCBI Taxonomy" id="3228851"/>
    <lineage>
        <taxon>Bacteria</taxon>
        <taxon>Pseudomonadati</taxon>
        <taxon>Pseudomonadota</taxon>
        <taxon>Alphaproteobacteria</taxon>
        <taxon>Hyphomicrobiales</taxon>
        <taxon>Phyllobacteriaceae</taxon>
        <taxon>Mesorhizobium</taxon>
    </lineage>
</organism>
<dbReference type="InterPro" id="IPR040372">
    <property type="entry name" value="YaeB-like"/>
</dbReference>
<protein>
    <submittedName>
        <fullName evidence="4">tRNA (N6-threonylcarbamoyladenosine(37)-N6)-methyltransferase TrmO</fullName>
    </submittedName>
</protein>
<dbReference type="Gene3D" id="2.40.30.70">
    <property type="entry name" value="YaeB-like"/>
    <property type="match status" value="1"/>
</dbReference>
<dbReference type="PROSITE" id="PS01318">
    <property type="entry name" value="TSAA_1"/>
    <property type="match status" value="1"/>
</dbReference>
<reference evidence="4" key="1">
    <citation type="submission" date="2024-06" db="EMBL/GenBank/DDBJ databases">
        <title>Mesorhizobium karijinii sp. nov., a symbiont of the iconic Swainsona formosa from arid Australia.</title>
        <authorList>
            <person name="Hill Y.J."/>
            <person name="Watkin E.L.J."/>
            <person name="O'Hara G.W."/>
            <person name="Terpolilli J."/>
            <person name="Tye M.L."/>
            <person name="Kohlmeier M.G."/>
        </authorList>
    </citation>
    <scope>NUCLEOTIDE SEQUENCE</scope>
    <source>
        <strain evidence="4">WSM2240</strain>
    </source>
</reference>
<feature type="domain" description="TsaA-like" evidence="3">
    <location>
        <begin position="24"/>
        <end position="159"/>
    </location>
</feature>
<proteinExistence type="inferred from homology"/>
<evidence type="ECO:0000256" key="2">
    <source>
        <dbReference type="ARBA" id="ARBA00033753"/>
    </source>
</evidence>
<keyword evidence="1" id="KW-0949">S-adenosyl-L-methionine</keyword>
<evidence type="ECO:0000256" key="1">
    <source>
        <dbReference type="ARBA" id="ARBA00022691"/>
    </source>
</evidence>
<dbReference type="AlphaFoldDB" id="A0AAU8CJL5"/>
<sequence>MFEKRDGEIALATDPATMPPNGHVVFIGRIRSPWKSRADCPKNMAAARERGLPATVEIGEAFRPGLEGLGGASHVVILSWFHQAPRNLILQKPRHASEAKGVFALRSPARPNPVGLHVAKLLALDVAAGLLTLDAIDVLDGTPVIDIKPYFASIDAFPDATIARRESGE</sequence>
<dbReference type="PANTHER" id="PTHR12818">
    <property type="entry name" value="TRNA (ADENINE(37)-N6)-METHYLTRANSFERASE"/>
    <property type="match status" value="1"/>
</dbReference>
<comment type="similarity">
    <text evidence="2">Belongs to the tRNA methyltransferase O family.</text>
</comment>
<evidence type="ECO:0000313" key="4">
    <source>
        <dbReference type="EMBL" id="XCG47038.1"/>
    </source>
</evidence>
<dbReference type="SUPFAM" id="SSF118196">
    <property type="entry name" value="YaeB-like"/>
    <property type="match status" value="1"/>
</dbReference>
<dbReference type="InterPro" id="IPR023370">
    <property type="entry name" value="TrmO-like_N"/>
</dbReference>
<dbReference type="Pfam" id="PF01980">
    <property type="entry name" value="TrmO_N"/>
    <property type="match status" value="1"/>
</dbReference>
<name>A0AAU8CJL5_9HYPH</name>
<dbReference type="EMBL" id="CP159253">
    <property type="protein sequence ID" value="XCG47038.1"/>
    <property type="molecule type" value="Genomic_DNA"/>
</dbReference>
<dbReference type="CDD" id="cd09281">
    <property type="entry name" value="UPF0066"/>
    <property type="match status" value="1"/>
</dbReference>
<gene>
    <name evidence="4" type="primary">tsaA</name>
    <name evidence="4" type="ORF">ABVK50_17190</name>
</gene>
<dbReference type="InterPro" id="IPR036413">
    <property type="entry name" value="YaeB-like_sf"/>
</dbReference>
<dbReference type="InterPro" id="IPR036414">
    <property type="entry name" value="YaeB_N_sf"/>
</dbReference>
<dbReference type="PROSITE" id="PS51668">
    <property type="entry name" value="TSAA_2"/>
    <property type="match status" value="1"/>
</dbReference>
<accession>A0AAU8CJL5</accession>